<feature type="transmembrane region" description="Helical" evidence="1">
    <location>
        <begin position="6"/>
        <end position="27"/>
    </location>
</feature>
<organism evidence="2 3">
    <name type="scientific">Silvimonas terrae</name>
    <dbReference type="NCBI Taxonomy" id="300266"/>
    <lineage>
        <taxon>Bacteria</taxon>
        <taxon>Pseudomonadati</taxon>
        <taxon>Pseudomonadota</taxon>
        <taxon>Betaproteobacteria</taxon>
        <taxon>Neisseriales</taxon>
        <taxon>Chitinibacteraceae</taxon>
        <taxon>Silvimonas</taxon>
    </lineage>
</organism>
<evidence type="ECO:0000313" key="2">
    <source>
        <dbReference type="EMBL" id="MBB5192934.1"/>
    </source>
</evidence>
<name>A0A840RK21_9NEIS</name>
<gene>
    <name evidence="2" type="ORF">HNQ50_003688</name>
</gene>
<keyword evidence="3" id="KW-1185">Reference proteome</keyword>
<keyword evidence="1" id="KW-0812">Transmembrane</keyword>
<dbReference type="EMBL" id="JACHHN010000008">
    <property type="protein sequence ID" value="MBB5192934.1"/>
    <property type="molecule type" value="Genomic_DNA"/>
</dbReference>
<sequence length="113" mass="11955">MGLRSFLRLLLGLLGLELLATIAVGLFRHGRALGEFVAQGPWVGFGCFALGCLIALGASRGTGIVELDATSNASASPWLVRWYIEAGSLTGLEQAFFLVLAGSIWGIGAYWLL</sequence>
<feature type="transmembrane region" description="Helical" evidence="1">
    <location>
        <begin position="95"/>
        <end position="112"/>
    </location>
</feature>
<protein>
    <submittedName>
        <fullName evidence="2">Uncharacterized protein</fullName>
    </submittedName>
</protein>
<dbReference type="AlphaFoldDB" id="A0A840RK21"/>
<accession>A0A840RK21</accession>
<dbReference type="Proteomes" id="UP000543030">
    <property type="component" value="Unassembled WGS sequence"/>
</dbReference>
<feature type="transmembrane region" description="Helical" evidence="1">
    <location>
        <begin position="39"/>
        <end position="58"/>
    </location>
</feature>
<reference evidence="2 3" key="1">
    <citation type="submission" date="2020-08" db="EMBL/GenBank/DDBJ databases">
        <title>Genomic Encyclopedia of Type Strains, Phase IV (KMG-IV): sequencing the most valuable type-strain genomes for metagenomic binning, comparative biology and taxonomic classification.</title>
        <authorList>
            <person name="Goeker M."/>
        </authorList>
    </citation>
    <scope>NUCLEOTIDE SEQUENCE [LARGE SCALE GENOMIC DNA]</scope>
    <source>
        <strain evidence="2 3">DSM 18233</strain>
    </source>
</reference>
<comment type="caution">
    <text evidence="2">The sequence shown here is derived from an EMBL/GenBank/DDBJ whole genome shotgun (WGS) entry which is preliminary data.</text>
</comment>
<keyword evidence="1" id="KW-1133">Transmembrane helix</keyword>
<evidence type="ECO:0000313" key="3">
    <source>
        <dbReference type="Proteomes" id="UP000543030"/>
    </source>
</evidence>
<evidence type="ECO:0000256" key="1">
    <source>
        <dbReference type="SAM" id="Phobius"/>
    </source>
</evidence>
<keyword evidence="1" id="KW-0472">Membrane</keyword>
<proteinExistence type="predicted"/>